<protein>
    <submittedName>
        <fullName evidence="2">Uncharacterized protein</fullName>
    </submittedName>
</protein>
<evidence type="ECO:0000313" key="2">
    <source>
        <dbReference type="EMBL" id="KAK9098440.1"/>
    </source>
</evidence>
<comment type="caution">
    <text evidence="2">The sequence shown here is derived from an EMBL/GenBank/DDBJ whole genome shotgun (WGS) entry which is preliminary data.</text>
</comment>
<reference evidence="2 3" key="1">
    <citation type="submission" date="2024-01" db="EMBL/GenBank/DDBJ databases">
        <title>Genome assemblies of Stephania.</title>
        <authorList>
            <person name="Yang L."/>
        </authorList>
    </citation>
    <scope>NUCLEOTIDE SEQUENCE [LARGE SCALE GENOMIC DNA]</scope>
    <source>
        <strain evidence="2">YNDBR</strain>
        <tissue evidence="2">Leaf</tissue>
    </source>
</reference>
<keyword evidence="3" id="KW-1185">Reference proteome</keyword>
<feature type="region of interest" description="Disordered" evidence="1">
    <location>
        <begin position="130"/>
        <end position="196"/>
    </location>
</feature>
<proteinExistence type="predicted"/>
<evidence type="ECO:0000313" key="3">
    <source>
        <dbReference type="Proteomes" id="UP001420932"/>
    </source>
</evidence>
<feature type="compositionally biased region" description="Basic and acidic residues" evidence="1">
    <location>
        <begin position="165"/>
        <end position="196"/>
    </location>
</feature>
<name>A0AAP0ERR2_9MAGN</name>
<dbReference type="Proteomes" id="UP001420932">
    <property type="component" value="Unassembled WGS sequence"/>
</dbReference>
<sequence length="196" mass="22455">MEKGSPIDEEKGKLTRFSMRLNMAEMSKKGECRAKEGKGLKRKNRQGCSEDCREGVDCIKQRLPSKRKLKKWRGMKRIALLVKDYLILLMNEVIYQMTHTSSQKKMITSVNGADEEDDEAINEHVDQADNESNGISIGKARRGEPTGDTFDDTFIPYMYPSSPKIYEEEGLSTKEGENETMDKKEPQDHVMEQQEP</sequence>
<dbReference type="AlphaFoldDB" id="A0AAP0ERR2"/>
<evidence type="ECO:0000256" key="1">
    <source>
        <dbReference type="SAM" id="MobiDB-lite"/>
    </source>
</evidence>
<dbReference type="EMBL" id="JBBNAF010000011">
    <property type="protein sequence ID" value="KAK9098440.1"/>
    <property type="molecule type" value="Genomic_DNA"/>
</dbReference>
<organism evidence="2 3">
    <name type="scientific">Stephania yunnanensis</name>
    <dbReference type="NCBI Taxonomy" id="152371"/>
    <lineage>
        <taxon>Eukaryota</taxon>
        <taxon>Viridiplantae</taxon>
        <taxon>Streptophyta</taxon>
        <taxon>Embryophyta</taxon>
        <taxon>Tracheophyta</taxon>
        <taxon>Spermatophyta</taxon>
        <taxon>Magnoliopsida</taxon>
        <taxon>Ranunculales</taxon>
        <taxon>Menispermaceae</taxon>
        <taxon>Menispermoideae</taxon>
        <taxon>Cissampelideae</taxon>
        <taxon>Stephania</taxon>
    </lineage>
</organism>
<gene>
    <name evidence="2" type="ORF">Syun_025485</name>
</gene>
<accession>A0AAP0ERR2</accession>